<protein>
    <submittedName>
        <fullName evidence="1">Uncharacterized protein</fullName>
    </submittedName>
</protein>
<proteinExistence type="predicted"/>
<gene>
    <name evidence="1" type="ORF">PMES_00936</name>
</gene>
<comment type="caution">
    <text evidence="1">The sequence shown here is derived from an EMBL/GenBank/DDBJ whole genome shotgun (WGS) entry which is preliminary data.</text>
</comment>
<keyword evidence="2" id="KW-1185">Reference proteome</keyword>
<accession>A0A921TDW1</accession>
<feature type="non-terminal residue" evidence="1">
    <location>
        <position position="1"/>
    </location>
</feature>
<organism evidence="1 2">
    <name type="scientific">Profundibacterium mesophilum KAUST100406-0324</name>
    <dbReference type="NCBI Taxonomy" id="1037889"/>
    <lineage>
        <taxon>Bacteria</taxon>
        <taxon>Pseudomonadati</taxon>
        <taxon>Pseudomonadota</taxon>
        <taxon>Alphaproteobacteria</taxon>
        <taxon>Rhodobacterales</taxon>
        <taxon>Roseobacteraceae</taxon>
        <taxon>Profundibacterium</taxon>
    </lineage>
</organism>
<sequence length="127" mass="13047">RALKVAKADILSDGATYPGVPQVACYFFRKGAKLGIVLINRRIPGKFGESAELNGGVAGDGVSPVVLRVPPGFTAGTKWTMTGGFADHNSTAATASTLALQSAAITGPLNVIETSLPPGDCQMFILT</sequence>
<reference evidence="1" key="1">
    <citation type="submission" date="2013-03" db="EMBL/GenBank/DDBJ databases">
        <title>Genome Sequence of the Profundibacterium mesophilum strain KAUST100406-0324T from Red Sea, a novel genus in the family Rhodobacteraceae.</title>
        <authorList>
            <person name="Essack M."/>
            <person name="Alam I."/>
            <person name="Lafi F."/>
            <person name="Alawi W."/>
            <person name="Kamanu F."/>
            <person name="Al-Suwailem A."/>
            <person name="Lee O.O."/>
            <person name="Xu Y."/>
            <person name="Bajic V."/>
            <person name="Qian P.-Y."/>
            <person name="Archer J."/>
        </authorList>
    </citation>
    <scope>NUCLEOTIDE SEQUENCE</scope>
    <source>
        <strain evidence="1">KAUST100406-0324</strain>
    </source>
</reference>
<evidence type="ECO:0000313" key="2">
    <source>
        <dbReference type="Proteomes" id="UP000698242"/>
    </source>
</evidence>
<dbReference type="EMBL" id="APKE01000013">
    <property type="protein sequence ID" value="KAF0676647.1"/>
    <property type="molecule type" value="Genomic_DNA"/>
</dbReference>
<dbReference type="Proteomes" id="UP000698242">
    <property type="component" value="Unassembled WGS sequence"/>
</dbReference>
<evidence type="ECO:0000313" key="1">
    <source>
        <dbReference type="EMBL" id="KAF0676647.1"/>
    </source>
</evidence>
<dbReference type="AlphaFoldDB" id="A0A921TDW1"/>
<name>A0A921TDW1_9RHOB</name>
<dbReference type="RefSeq" id="WP_159964357.1">
    <property type="nucleotide sequence ID" value="NZ_APKE01000013.1"/>
</dbReference>